<evidence type="ECO:0000256" key="3">
    <source>
        <dbReference type="ARBA" id="ARBA00022553"/>
    </source>
</evidence>
<protein>
    <recommendedName>
        <fullName evidence="2">histidine kinase</fullName>
        <ecNumber evidence="2">2.7.13.3</ecNumber>
    </recommendedName>
</protein>
<comment type="catalytic activity">
    <reaction evidence="1">
        <text>ATP + protein L-histidine = ADP + protein N-phospho-L-histidine.</text>
        <dbReference type="EC" id="2.7.13.3"/>
    </reaction>
</comment>
<dbReference type="CDD" id="cd00082">
    <property type="entry name" value="HisKA"/>
    <property type="match status" value="1"/>
</dbReference>
<dbReference type="SMART" id="SM00448">
    <property type="entry name" value="REC"/>
    <property type="match status" value="1"/>
</dbReference>
<dbReference type="SUPFAM" id="SSF52172">
    <property type="entry name" value="CheY-like"/>
    <property type="match status" value="1"/>
</dbReference>
<dbReference type="EC" id="2.7.13.3" evidence="2"/>
<dbReference type="InterPro" id="IPR003661">
    <property type="entry name" value="HisK_dim/P_dom"/>
</dbReference>
<proteinExistence type="predicted"/>
<dbReference type="Pfam" id="PF12860">
    <property type="entry name" value="PAS_7"/>
    <property type="match status" value="1"/>
</dbReference>
<dbReference type="PROSITE" id="PS50112">
    <property type="entry name" value="PAS"/>
    <property type="match status" value="1"/>
</dbReference>
<dbReference type="SUPFAM" id="SSF47384">
    <property type="entry name" value="Homodimeric domain of signal transducing histidine kinase"/>
    <property type="match status" value="1"/>
</dbReference>
<evidence type="ECO:0000256" key="2">
    <source>
        <dbReference type="ARBA" id="ARBA00012438"/>
    </source>
</evidence>
<evidence type="ECO:0000256" key="4">
    <source>
        <dbReference type="ARBA" id="ARBA00023012"/>
    </source>
</evidence>
<feature type="modified residue" description="4-aspartylphosphate" evidence="5">
    <location>
        <position position="307"/>
    </location>
</feature>
<dbReference type="CDD" id="cd17546">
    <property type="entry name" value="REC_hyHK_CKI1_RcsC-like"/>
    <property type="match status" value="1"/>
</dbReference>
<dbReference type="Gene3D" id="3.30.450.20">
    <property type="entry name" value="PAS domain"/>
    <property type="match status" value="1"/>
</dbReference>
<keyword evidence="4" id="KW-0902">Two-component regulatory system</keyword>
<dbReference type="Proteomes" id="UP001598130">
    <property type="component" value="Unassembled WGS sequence"/>
</dbReference>
<dbReference type="PANTHER" id="PTHR45339">
    <property type="entry name" value="HYBRID SIGNAL TRANSDUCTION HISTIDINE KINASE J"/>
    <property type="match status" value="1"/>
</dbReference>
<feature type="domain" description="PAS" evidence="7">
    <location>
        <begin position="36"/>
        <end position="71"/>
    </location>
</feature>
<dbReference type="EMBL" id="JAOTJD010000033">
    <property type="protein sequence ID" value="MFD3265464.1"/>
    <property type="molecule type" value="Genomic_DNA"/>
</dbReference>
<evidence type="ECO:0000256" key="5">
    <source>
        <dbReference type="PROSITE-ProRule" id="PRU00169"/>
    </source>
</evidence>
<accession>A0ABW6CQU9</accession>
<comment type="caution">
    <text evidence="8">The sequence shown here is derived from an EMBL/GenBank/DDBJ whole genome shotgun (WGS) entry which is preliminary data.</text>
</comment>
<name>A0ABW6CQU9_9CAUL</name>
<evidence type="ECO:0000259" key="7">
    <source>
        <dbReference type="PROSITE" id="PS50112"/>
    </source>
</evidence>
<gene>
    <name evidence="8" type="ORF">OCL97_16015</name>
</gene>
<dbReference type="InterPro" id="IPR000014">
    <property type="entry name" value="PAS"/>
</dbReference>
<evidence type="ECO:0000256" key="1">
    <source>
        <dbReference type="ARBA" id="ARBA00000085"/>
    </source>
</evidence>
<dbReference type="Pfam" id="PF00072">
    <property type="entry name" value="Response_reg"/>
    <property type="match status" value="1"/>
</dbReference>
<dbReference type="InterPro" id="IPR036097">
    <property type="entry name" value="HisK_dim/P_sf"/>
</dbReference>
<evidence type="ECO:0000313" key="9">
    <source>
        <dbReference type="Proteomes" id="UP001598130"/>
    </source>
</evidence>
<dbReference type="PANTHER" id="PTHR45339:SF1">
    <property type="entry name" value="HYBRID SIGNAL TRANSDUCTION HISTIDINE KINASE J"/>
    <property type="match status" value="1"/>
</dbReference>
<evidence type="ECO:0000259" key="6">
    <source>
        <dbReference type="PROSITE" id="PS50110"/>
    </source>
</evidence>
<feature type="domain" description="Response regulatory" evidence="6">
    <location>
        <begin position="258"/>
        <end position="376"/>
    </location>
</feature>
<dbReference type="InterPro" id="IPR001789">
    <property type="entry name" value="Sig_transdc_resp-reg_receiver"/>
</dbReference>
<sequence>MAVAGISGWIGRRLRGLSRRLGHHAVAAAEADAATARDRLREAIDLLPEGVVFLDAEGRYILWNKRYAEMYHRSADLFRPGAKLSDTLITGVARGDYPDAIGREEAWLAARLDKLTNPSGERHEQRLADGRWLMIEERRTSDGGVIGLRVDITAMKQQAEALEDALHRAEAASRAKTEFVADMSHELRTPLNGVLGLGRALSATDLTEDQRGLLAEMMTSAQDLDGLVNGLLDYGDRARAADAAPAGVVAPSDVPPLRVLAADDNPTNRKVVELMLAAAGAEVISVENGQEAVDAWRAGTFDVVLMDLRMPVMDGLEAIRAIRRAEGAGLPRAPIIVISANTSTTDVEASAAAGADRHIGKPLRAEELFEAISGVLD</sequence>
<reference evidence="8 9" key="1">
    <citation type="submission" date="2022-09" db="EMBL/GenBank/DDBJ databases">
        <title>New species of Phenylobacterium.</title>
        <authorList>
            <person name="Mieszkin S."/>
        </authorList>
    </citation>
    <scope>NUCLEOTIDE SEQUENCE [LARGE SCALE GENOMIC DNA]</scope>
    <source>
        <strain evidence="8 9">HK31-G</strain>
    </source>
</reference>
<dbReference type="Gene3D" id="1.10.287.130">
    <property type="match status" value="1"/>
</dbReference>
<dbReference type="InterPro" id="IPR035965">
    <property type="entry name" value="PAS-like_dom_sf"/>
</dbReference>
<keyword evidence="9" id="KW-1185">Reference proteome</keyword>
<evidence type="ECO:0000313" key="8">
    <source>
        <dbReference type="EMBL" id="MFD3265464.1"/>
    </source>
</evidence>
<dbReference type="SMART" id="SM00388">
    <property type="entry name" value="HisKA"/>
    <property type="match status" value="1"/>
</dbReference>
<dbReference type="RefSeq" id="WP_377370886.1">
    <property type="nucleotide sequence ID" value="NZ_JAOTJD010000033.1"/>
</dbReference>
<dbReference type="PROSITE" id="PS50110">
    <property type="entry name" value="RESPONSE_REGULATORY"/>
    <property type="match status" value="1"/>
</dbReference>
<dbReference type="Pfam" id="PF00512">
    <property type="entry name" value="HisKA"/>
    <property type="match status" value="1"/>
</dbReference>
<dbReference type="SUPFAM" id="SSF55785">
    <property type="entry name" value="PYP-like sensor domain (PAS domain)"/>
    <property type="match status" value="1"/>
</dbReference>
<dbReference type="Gene3D" id="3.40.50.2300">
    <property type="match status" value="1"/>
</dbReference>
<keyword evidence="3 5" id="KW-0597">Phosphoprotein</keyword>
<organism evidence="8 9">
    <name type="scientific">Phenylobacterium ferrooxidans</name>
    <dbReference type="NCBI Taxonomy" id="2982689"/>
    <lineage>
        <taxon>Bacteria</taxon>
        <taxon>Pseudomonadati</taxon>
        <taxon>Pseudomonadota</taxon>
        <taxon>Alphaproteobacteria</taxon>
        <taxon>Caulobacterales</taxon>
        <taxon>Caulobacteraceae</taxon>
        <taxon>Phenylobacterium</taxon>
    </lineage>
</organism>
<dbReference type="InterPro" id="IPR011006">
    <property type="entry name" value="CheY-like_superfamily"/>
</dbReference>